<feature type="compositionally biased region" description="Low complexity" evidence="1">
    <location>
        <begin position="641"/>
        <end position="658"/>
    </location>
</feature>
<dbReference type="Proteomes" id="UP001164286">
    <property type="component" value="Unassembled WGS sequence"/>
</dbReference>
<sequence length="685" mass="73782">MSGMIDAIATGFGGEKCGQVLRAKSATRPLWTLVPLPLFQVAPARSLPQTVHGPPKSLSSICLAKISREFHHYTPSSFGNVSPVLLKRIFDRVRHDREYDQYEDDASRPDEATIWALSLLTDPEAAAADHSLALPIDITLQHLTPKPTFANPLHPFIGIPKLYAQLQPDTRYQLITSLHLDGINDLVNDQNIISLKYATHLTVLRMIACRRVSDSGVRLLAAALELPGKEGAETGRGMWRLRAWYLQGCKGVGDKSMPLLARWPGLLLLDIRNTSCTTSAINIFNRQTEALFPHKLAHVQICSQGLFPLFNPATSSAELVTHLSRSLFIPTTARNKQPRPHRSLNLLPAYIPIAPECLPNYLVTTAALPRHTPDSDFSTYRAGGIGQVYGGGVRNIEDKVQALRKDVNTALYMQALEEGLHKDPKPDKEDRWWEKKDKPKGKVIKTKKGEAGAGPGSDERSKQFAAGGQAKPPPPNDGTVRGHTKLMLVRVAQEGWETLSWKLGVGNAVAISSEPAPAALTKRKIDLVGTLLGSSTTAPRSTPASGSGSSPPIRPSTAPRGSMAKKPAAPPAKANPFRPTAPAKRPVLPTTSSSSFTSSQPSASSSRTSPSSSQMAPAPRAGNPFATPSQRPNTFGVIPLSSSPAGPASSDADDFASSGKKRSWGGVAEESTKRRGMKMFSGARM</sequence>
<accession>A0AA38HA91</accession>
<gene>
    <name evidence="2" type="ORF">MKK02DRAFT_45535</name>
</gene>
<feature type="region of interest" description="Disordered" evidence="1">
    <location>
        <begin position="421"/>
        <end position="482"/>
    </location>
</feature>
<feature type="region of interest" description="Disordered" evidence="1">
    <location>
        <begin position="531"/>
        <end position="685"/>
    </location>
</feature>
<dbReference type="InterPro" id="IPR032675">
    <property type="entry name" value="LRR_dom_sf"/>
</dbReference>
<evidence type="ECO:0000256" key="1">
    <source>
        <dbReference type="SAM" id="MobiDB-lite"/>
    </source>
</evidence>
<dbReference type="GeneID" id="77732677"/>
<dbReference type="AlphaFoldDB" id="A0AA38HA91"/>
<proteinExistence type="predicted"/>
<protein>
    <submittedName>
        <fullName evidence="2">Uncharacterized protein</fullName>
    </submittedName>
</protein>
<evidence type="ECO:0000313" key="3">
    <source>
        <dbReference type="Proteomes" id="UP001164286"/>
    </source>
</evidence>
<comment type="caution">
    <text evidence="2">The sequence shown here is derived from an EMBL/GenBank/DDBJ whole genome shotgun (WGS) entry which is preliminary data.</text>
</comment>
<reference evidence="2" key="1">
    <citation type="journal article" date="2022" name="G3 (Bethesda)">
        <title>High quality genome of the basidiomycete yeast Dioszegia hungarica PDD-24b-2 isolated from cloud water.</title>
        <authorList>
            <person name="Jarrige D."/>
            <person name="Haridas S."/>
            <person name="Bleykasten-Grosshans C."/>
            <person name="Joly M."/>
            <person name="Nadalig T."/>
            <person name="Sancelme M."/>
            <person name="Vuilleumier S."/>
            <person name="Grigoriev I.V."/>
            <person name="Amato P."/>
            <person name="Bringel F."/>
        </authorList>
    </citation>
    <scope>NUCLEOTIDE SEQUENCE</scope>
    <source>
        <strain evidence="2">PDD-24b-2</strain>
    </source>
</reference>
<feature type="compositionally biased region" description="Low complexity" evidence="1">
    <location>
        <begin position="564"/>
        <end position="574"/>
    </location>
</feature>
<dbReference type="EMBL" id="JAKWFO010000005">
    <property type="protein sequence ID" value="KAI9636828.1"/>
    <property type="molecule type" value="Genomic_DNA"/>
</dbReference>
<dbReference type="Gene3D" id="3.80.10.10">
    <property type="entry name" value="Ribonuclease Inhibitor"/>
    <property type="match status" value="1"/>
</dbReference>
<keyword evidence="3" id="KW-1185">Reference proteome</keyword>
<dbReference type="RefSeq" id="XP_052946605.1">
    <property type="nucleotide sequence ID" value="XM_053093472.1"/>
</dbReference>
<feature type="compositionally biased region" description="Low complexity" evidence="1">
    <location>
        <begin position="533"/>
        <end position="557"/>
    </location>
</feature>
<organism evidence="2 3">
    <name type="scientific">Dioszegia hungarica</name>
    <dbReference type="NCBI Taxonomy" id="4972"/>
    <lineage>
        <taxon>Eukaryota</taxon>
        <taxon>Fungi</taxon>
        <taxon>Dikarya</taxon>
        <taxon>Basidiomycota</taxon>
        <taxon>Agaricomycotina</taxon>
        <taxon>Tremellomycetes</taxon>
        <taxon>Tremellales</taxon>
        <taxon>Bulleribasidiaceae</taxon>
        <taxon>Dioszegia</taxon>
    </lineage>
</organism>
<feature type="compositionally biased region" description="Low complexity" evidence="1">
    <location>
        <begin position="589"/>
        <end position="613"/>
    </location>
</feature>
<evidence type="ECO:0000313" key="2">
    <source>
        <dbReference type="EMBL" id="KAI9636828.1"/>
    </source>
</evidence>
<feature type="compositionally biased region" description="Basic and acidic residues" evidence="1">
    <location>
        <begin position="421"/>
        <end position="437"/>
    </location>
</feature>
<dbReference type="SUPFAM" id="SSF52047">
    <property type="entry name" value="RNI-like"/>
    <property type="match status" value="1"/>
</dbReference>
<name>A0AA38HA91_9TREE</name>